<evidence type="ECO:0000313" key="2">
    <source>
        <dbReference type="EMBL" id="OWJ66597.1"/>
    </source>
</evidence>
<dbReference type="AlphaFoldDB" id="A0A211ZNB1"/>
<organism evidence="2 3">
    <name type="scientific">Inquilinus limosus</name>
    <dbReference type="NCBI Taxonomy" id="171674"/>
    <lineage>
        <taxon>Bacteria</taxon>
        <taxon>Pseudomonadati</taxon>
        <taxon>Pseudomonadota</taxon>
        <taxon>Alphaproteobacteria</taxon>
        <taxon>Rhodospirillales</taxon>
        <taxon>Rhodospirillaceae</taxon>
        <taxon>Inquilinus</taxon>
    </lineage>
</organism>
<dbReference type="InterPro" id="IPR010093">
    <property type="entry name" value="SinI_DNA-bd"/>
</dbReference>
<evidence type="ECO:0000313" key="3">
    <source>
        <dbReference type="Proteomes" id="UP000196655"/>
    </source>
</evidence>
<dbReference type="EMBL" id="NHON01000022">
    <property type="protein sequence ID" value="OWJ66597.1"/>
    <property type="molecule type" value="Genomic_DNA"/>
</dbReference>
<dbReference type="GO" id="GO:0003677">
    <property type="term" value="F:DNA binding"/>
    <property type="evidence" value="ECO:0007669"/>
    <property type="project" value="UniProtKB-KW"/>
</dbReference>
<keyword evidence="2" id="KW-0238">DNA-binding</keyword>
<feature type="domain" description="Helix-turn-helix" evidence="1">
    <location>
        <begin position="79"/>
        <end position="126"/>
    </location>
</feature>
<evidence type="ECO:0000259" key="1">
    <source>
        <dbReference type="Pfam" id="PF12728"/>
    </source>
</evidence>
<proteinExistence type="predicted"/>
<dbReference type="Proteomes" id="UP000196655">
    <property type="component" value="Unassembled WGS sequence"/>
</dbReference>
<dbReference type="InterPro" id="IPR009061">
    <property type="entry name" value="DNA-bd_dom_put_sf"/>
</dbReference>
<dbReference type="NCBIfam" id="TIGR01764">
    <property type="entry name" value="excise"/>
    <property type="match status" value="1"/>
</dbReference>
<dbReference type="SUPFAM" id="SSF46955">
    <property type="entry name" value="Putative DNA-binding domain"/>
    <property type="match status" value="1"/>
</dbReference>
<dbReference type="RefSeq" id="WP_088151636.1">
    <property type="nucleotide sequence ID" value="NZ_NHON01000022.1"/>
</dbReference>
<dbReference type="InterPro" id="IPR041657">
    <property type="entry name" value="HTH_17"/>
</dbReference>
<dbReference type="OrthoDB" id="26212at2"/>
<sequence>MNALLEKPDTIVPSEEDAKLAAESSRILASKRPEEEFRVHLNDGQELPLPKAVRQFLTHLLTEISHGNAVTLIPIHAEMTTQEAADYLNVSRPHLVKLLETGEIKFHKVGSHRRVRFRDLRAFKEQVSAGRAKALEELAAQAQELGMGY</sequence>
<keyword evidence="3" id="KW-1185">Reference proteome</keyword>
<reference evidence="3" key="1">
    <citation type="submission" date="2017-05" db="EMBL/GenBank/DDBJ databases">
        <authorList>
            <person name="Macchi M."/>
            <person name="Festa S."/>
            <person name="Coppotelli B.M."/>
            <person name="Morelli I.S."/>
        </authorList>
    </citation>
    <scope>NUCLEOTIDE SEQUENCE [LARGE SCALE GENOMIC DNA]</scope>
    <source>
        <strain evidence="3">I</strain>
    </source>
</reference>
<name>A0A211ZNB1_9PROT</name>
<dbReference type="Pfam" id="PF12728">
    <property type="entry name" value="HTH_17"/>
    <property type="match status" value="1"/>
</dbReference>
<accession>A0A211ZNB1</accession>
<comment type="caution">
    <text evidence="2">The sequence shown here is derived from an EMBL/GenBank/DDBJ whole genome shotgun (WGS) entry which is preliminary data.</text>
</comment>
<protein>
    <submittedName>
        <fullName evidence="2">DNA-binding protein</fullName>
    </submittedName>
</protein>
<gene>
    <name evidence="2" type="ORF">BWR60_13945</name>
</gene>